<protein>
    <submittedName>
        <fullName evidence="2">Uncharacterized protein</fullName>
    </submittedName>
</protein>
<proteinExistence type="predicted"/>
<evidence type="ECO:0000313" key="3">
    <source>
        <dbReference type="Proteomes" id="UP001180020"/>
    </source>
</evidence>
<evidence type="ECO:0000313" key="2">
    <source>
        <dbReference type="EMBL" id="KAK1292338.1"/>
    </source>
</evidence>
<dbReference type="Proteomes" id="UP001180020">
    <property type="component" value="Unassembled WGS sequence"/>
</dbReference>
<comment type="caution">
    <text evidence="2">The sequence shown here is derived from an EMBL/GenBank/DDBJ whole genome shotgun (WGS) entry which is preliminary data.</text>
</comment>
<organism evidence="2 3">
    <name type="scientific">Acorus calamus</name>
    <name type="common">Sweet flag</name>
    <dbReference type="NCBI Taxonomy" id="4465"/>
    <lineage>
        <taxon>Eukaryota</taxon>
        <taxon>Viridiplantae</taxon>
        <taxon>Streptophyta</taxon>
        <taxon>Embryophyta</taxon>
        <taxon>Tracheophyta</taxon>
        <taxon>Spermatophyta</taxon>
        <taxon>Magnoliopsida</taxon>
        <taxon>Liliopsida</taxon>
        <taxon>Acoraceae</taxon>
        <taxon>Acorus</taxon>
    </lineage>
</organism>
<dbReference type="PANTHER" id="PTHR35467:SF2">
    <property type="entry name" value="PROTEIN NEOXANTHIN-DEFICIENT 1"/>
    <property type="match status" value="1"/>
</dbReference>
<dbReference type="InterPro" id="IPR039343">
    <property type="entry name" value="NDX1-like"/>
</dbReference>
<feature type="compositionally biased region" description="Polar residues" evidence="1">
    <location>
        <begin position="149"/>
        <end position="166"/>
    </location>
</feature>
<dbReference type="EMBL" id="JAUJYO010000017">
    <property type="protein sequence ID" value="KAK1292338.1"/>
    <property type="molecule type" value="Genomic_DNA"/>
</dbReference>
<reference evidence="2" key="2">
    <citation type="submission" date="2023-06" db="EMBL/GenBank/DDBJ databases">
        <authorList>
            <person name="Ma L."/>
            <person name="Liu K.-W."/>
            <person name="Li Z."/>
            <person name="Hsiao Y.-Y."/>
            <person name="Qi Y."/>
            <person name="Fu T."/>
            <person name="Tang G."/>
            <person name="Zhang D."/>
            <person name="Sun W.-H."/>
            <person name="Liu D.-K."/>
            <person name="Li Y."/>
            <person name="Chen G.-Z."/>
            <person name="Liu X.-D."/>
            <person name="Liao X.-Y."/>
            <person name="Jiang Y.-T."/>
            <person name="Yu X."/>
            <person name="Hao Y."/>
            <person name="Huang J."/>
            <person name="Zhao X.-W."/>
            <person name="Ke S."/>
            <person name="Chen Y.-Y."/>
            <person name="Wu W.-L."/>
            <person name="Hsu J.-L."/>
            <person name="Lin Y.-F."/>
            <person name="Huang M.-D."/>
            <person name="Li C.-Y."/>
            <person name="Huang L."/>
            <person name="Wang Z.-W."/>
            <person name="Zhao X."/>
            <person name="Zhong W.-Y."/>
            <person name="Peng D.-H."/>
            <person name="Ahmad S."/>
            <person name="Lan S."/>
            <person name="Zhang J.-S."/>
            <person name="Tsai W.-C."/>
            <person name="Van De Peer Y."/>
            <person name="Liu Z.-J."/>
        </authorList>
    </citation>
    <scope>NUCLEOTIDE SEQUENCE</scope>
    <source>
        <strain evidence="2">CP</strain>
        <tissue evidence="2">Leaves</tissue>
    </source>
</reference>
<feature type="region of interest" description="Disordered" evidence="1">
    <location>
        <begin position="148"/>
        <end position="173"/>
    </location>
</feature>
<keyword evidence="3" id="KW-1185">Reference proteome</keyword>
<sequence>MESPNFIWATRVLVNSHEACEHGRKHVGLPSHVATFLKRTERISEEPRDKQGGLLNIFHSQGISRVIHKPKDSMEIEVSDTKGSTMTTFCNINMSSSLLNSKTNTMWMPMLRLSLPSFSGHTEYHPDLLKYSCQIECRVQAVKPAKISGPSSALKNDGQSKGQLSGVNGLDAKPSIEEDARECSISVMQSKPILALKFNLLQMQVEAPTMVSTN</sequence>
<gene>
    <name evidence="2" type="ORF">QJS10_CPB17g01923</name>
</gene>
<name>A0AAV9CVF4_ACOCL</name>
<dbReference type="AlphaFoldDB" id="A0AAV9CVF4"/>
<accession>A0AAV9CVF4</accession>
<evidence type="ECO:0000256" key="1">
    <source>
        <dbReference type="SAM" id="MobiDB-lite"/>
    </source>
</evidence>
<dbReference type="PANTHER" id="PTHR35467">
    <property type="match status" value="1"/>
</dbReference>
<reference evidence="2" key="1">
    <citation type="journal article" date="2023" name="Nat. Commun.">
        <title>Diploid and tetraploid genomes of Acorus and the evolution of monocots.</title>
        <authorList>
            <person name="Ma L."/>
            <person name="Liu K.W."/>
            <person name="Li Z."/>
            <person name="Hsiao Y.Y."/>
            <person name="Qi Y."/>
            <person name="Fu T."/>
            <person name="Tang G.D."/>
            <person name="Zhang D."/>
            <person name="Sun W.H."/>
            <person name="Liu D.K."/>
            <person name="Li Y."/>
            <person name="Chen G.Z."/>
            <person name="Liu X.D."/>
            <person name="Liao X.Y."/>
            <person name="Jiang Y.T."/>
            <person name="Yu X."/>
            <person name="Hao Y."/>
            <person name="Huang J."/>
            <person name="Zhao X.W."/>
            <person name="Ke S."/>
            <person name="Chen Y.Y."/>
            <person name="Wu W.L."/>
            <person name="Hsu J.L."/>
            <person name="Lin Y.F."/>
            <person name="Huang M.D."/>
            <person name="Li C.Y."/>
            <person name="Huang L."/>
            <person name="Wang Z.W."/>
            <person name="Zhao X."/>
            <person name="Zhong W.Y."/>
            <person name="Peng D.H."/>
            <person name="Ahmad S."/>
            <person name="Lan S."/>
            <person name="Zhang J.S."/>
            <person name="Tsai W.C."/>
            <person name="Van de Peer Y."/>
            <person name="Liu Z.J."/>
        </authorList>
    </citation>
    <scope>NUCLEOTIDE SEQUENCE</scope>
    <source>
        <strain evidence="2">CP</strain>
    </source>
</reference>